<gene>
    <name evidence="2" type="ORF">EMA8858_03891</name>
</gene>
<evidence type="ECO:0000256" key="1">
    <source>
        <dbReference type="SAM" id="SignalP"/>
    </source>
</evidence>
<keyword evidence="1" id="KW-0732">Signal</keyword>
<accession>A0ABM9AWB7</accession>
<evidence type="ECO:0000313" key="3">
    <source>
        <dbReference type="Proteomes" id="UP000837932"/>
    </source>
</evidence>
<reference evidence="2" key="1">
    <citation type="submission" date="2021-12" db="EMBL/GenBank/DDBJ databases">
        <authorList>
            <person name="Rodrigo-Torres L."/>
            <person name="Arahal R. D."/>
            <person name="Lucena T."/>
        </authorList>
    </citation>
    <scope>NUCLEOTIDE SEQUENCE</scope>
    <source>
        <strain evidence="2">CECT 8858</strain>
    </source>
</reference>
<dbReference type="Proteomes" id="UP000837932">
    <property type="component" value="Unassembled WGS sequence"/>
</dbReference>
<organism evidence="2 3">
    <name type="scientific">Emticicia aquatica</name>
    <dbReference type="NCBI Taxonomy" id="1681835"/>
    <lineage>
        <taxon>Bacteria</taxon>
        <taxon>Pseudomonadati</taxon>
        <taxon>Bacteroidota</taxon>
        <taxon>Cytophagia</taxon>
        <taxon>Cytophagales</taxon>
        <taxon>Leadbetterellaceae</taxon>
        <taxon>Emticicia</taxon>
    </lineage>
</organism>
<dbReference type="RefSeq" id="WP_238808565.1">
    <property type="nucleotide sequence ID" value="NZ_CAKLPY010000005.1"/>
</dbReference>
<name>A0ABM9AWB7_9BACT</name>
<keyword evidence="3" id="KW-1185">Reference proteome</keyword>
<protein>
    <submittedName>
        <fullName evidence="2">Uncharacterized protein</fullName>
    </submittedName>
</protein>
<feature type="chain" id="PRO_5046255061" evidence="1">
    <location>
        <begin position="20"/>
        <end position="186"/>
    </location>
</feature>
<sequence length="186" mass="19940">MKKVLLIVSLFLPISLCFAQQNGVQFTVRWNITNNRYEVFAKPNFTSSTFTWGPSQVGLVLPALTPNQAVNVTSVNAGTWVDKSRVYAPLADVAHDFHGVVSDGDMTNLTSGVETLLFTFTLSDGQCRAGVRIFVNGSDPASSAAGMAGGDFKNTIFSGVEAYGSNYNNTGTQCNNCNITAPELIK</sequence>
<dbReference type="EMBL" id="CAKLPY010000005">
    <property type="protein sequence ID" value="CAH0997757.1"/>
    <property type="molecule type" value="Genomic_DNA"/>
</dbReference>
<feature type="signal peptide" evidence="1">
    <location>
        <begin position="1"/>
        <end position="19"/>
    </location>
</feature>
<comment type="caution">
    <text evidence="2">The sequence shown here is derived from an EMBL/GenBank/DDBJ whole genome shotgun (WGS) entry which is preliminary data.</text>
</comment>
<proteinExistence type="predicted"/>
<evidence type="ECO:0000313" key="2">
    <source>
        <dbReference type="EMBL" id="CAH0997757.1"/>
    </source>
</evidence>